<dbReference type="AlphaFoldDB" id="A0A6G1JYE0"/>
<evidence type="ECO:0008006" key="4">
    <source>
        <dbReference type="Google" id="ProtNLM"/>
    </source>
</evidence>
<evidence type="ECO:0000256" key="1">
    <source>
        <dbReference type="SAM" id="MobiDB-lite"/>
    </source>
</evidence>
<evidence type="ECO:0000313" key="2">
    <source>
        <dbReference type="EMBL" id="KAF2705500.1"/>
    </source>
</evidence>
<reference evidence="2" key="1">
    <citation type="journal article" date="2020" name="Stud. Mycol.">
        <title>101 Dothideomycetes genomes: a test case for predicting lifestyles and emergence of pathogens.</title>
        <authorList>
            <person name="Haridas S."/>
            <person name="Albert R."/>
            <person name="Binder M."/>
            <person name="Bloem J."/>
            <person name="Labutti K."/>
            <person name="Salamov A."/>
            <person name="Andreopoulos B."/>
            <person name="Baker S."/>
            <person name="Barry K."/>
            <person name="Bills G."/>
            <person name="Bluhm B."/>
            <person name="Cannon C."/>
            <person name="Castanera R."/>
            <person name="Culley D."/>
            <person name="Daum C."/>
            <person name="Ezra D."/>
            <person name="Gonzalez J."/>
            <person name="Henrissat B."/>
            <person name="Kuo A."/>
            <person name="Liang C."/>
            <person name="Lipzen A."/>
            <person name="Lutzoni F."/>
            <person name="Magnuson J."/>
            <person name="Mondo S."/>
            <person name="Nolan M."/>
            <person name="Ohm R."/>
            <person name="Pangilinan J."/>
            <person name="Park H.-J."/>
            <person name="Ramirez L."/>
            <person name="Alfaro M."/>
            <person name="Sun H."/>
            <person name="Tritt A."/>
            <person name="Yoshinaga Y."/>
            <person name="Zwiers L.-H."/>
            <person name="Turgeon B."/>
            <person name="Goodwin S."/>
            <person name="Spatafora J."/>
            <person name="Crous P."/>
            <person name="Grigoriev I."/>
        </authorList>
    </citation>
    <scope>NUCLEOTIDE SEQUENCE</scope>
    <source>
        <strain evidence="2">CBS 279.74</strain>
    </source>
</reference>
<organism evidence="2 3">
    <name type="scientific">Pleomassaria siparia CBS 279.74</name>
    <dbReference type="NCBI Taxonomy" id="1314801"/>
    <lineage>
        <taxon>Eukaryota</taxon>
        <taxon>Fungi</taxon>
        <taxon>Dikarya</taxon>
        <taxon>Ascomycota</taxon>
        <taxon>Pezizomycotina</taxon>
        <taxon>Dothideomycetes</taxon>
        <taxon>Pleosporomycetidae</taxon>
        <taxon>Pleosporales</taxon>
        <taxon>Pleomassariaceae</taxon>
        <taxon>Pleomassaria</taxon>
    </lineage>
</organism>
<evidence type="ECO:0000313" key="3">
    <source>
        <dbReference type="Proteomes" id="UP000799428"/>
    </source>
</evidence>
<proteinExistence type="predicted"/>
<dbReference type="EMBL" id="MU005778">
    <property type="protein sequence ID" value="KAF2705500.1"/>
    <property type="molecule type" value="Genomic_DNA"/>
</dbReference>
<protein>
    <recommendedName>
        <fullName evidence="4">Protein kinase domain-containing protein</fullName>
    </recommendedName>
</protein>
<dbReference type="Proteomes" id="UP000799428">
    <property type="component" value="Unassembled WGS sequence"/>
</dbReference>
<accession>A0A6G1JYE0</accession>
<dbReference type="InterPro" id="IPR011009">
    <property type="entry name" value="Kinase-like_dom_sf"/>
</dbReference>
<dbReference type="OrthoDB" id="4062651at2759"/>
<dbReference type="Gene3D" id="1.10.510.10">
    <property type="entry name" value="Transferase(Phosphotransferase) domain 1"/>
    <property type="match status" value="1"/>
</dbReference>
<feature type="region of interest" description="Disordered" evidence="1">
    <location>
        <begin position="1"/>
        <end position="22"/>
    </location>
</feature>
<keyword evidence="3" id="KW-1185">Reference proteome</keyword>
<name>A0A6G1JYE0_9PLEO</name>
<gene>
    <name evidence="2" type="ORF">K504DRAFT_505910</name>
</gene>
<dbReference type="SUPFAM" id="SSF56112">
    <property type="entry name" value="Protein kinase-like (PK-like)"/>
    <property type="match status" value="1"/>
</dbReference>
<sequence length="159" mass="17739">MVRSHQTSDVYHKAALSAPRKREHPATLPRLLAYFHVEGDQGILTLSRGILIPIVQVHRCCFTSHGRIIGLAFEQYEIDLRDHMKLLPSKLIDVYDILNLVRDGMDDIHSLSLVHCDVFPRNTFLQGEKGTIPGCDCARKIGGELHSANKLGPIGHIGN</sequence>